<dbReference type="InterPro" id="IPR004771">
    <property type="entry name" value="K/H_exchanger"/>
</dbReference>
<dbReference type="PANTHER" id="PTHR46157:SF4">
    <property type="entry name" value="K(+) EFFLUX ANTIPORTER 3, CHLOROPLASTIC"/>
    <property type="match status" value="1"/>
</dbReference>
<name>A0AB35RII6_9ENTR</name>
<keyword evidence="11 12" id="KW-0472">Membrane</keyword>
<accession>A0AB35RII6</accession>
<comment type="caution">
    <text evidence="14">The sequence shown here is derived from an EMBL/GenBank/DDBJ whole genome shotgun (WGS) entry which is preliminary data.</text>
</comment>
<dbReference type="Gene3D" id="1.20.1530.20">
    <property type="match status" value="1"/>
</dbReference>
<dbReference type="NCBIfam" id="NF002973">
    <property type="entry name" value="PRK03659.1"/>
    <property type="match status" value="1"/>
</dbReference>
<dbReference type="SUPFAM" id="SSF51735">
    <property type="entry name" value="NAD(P)-binding Rossmann-fold domains"/>
    <property type="match status" value="1"/>
</dbReference>
<feature type="transmembrane region" description="Helical" evidence="12">
    <location>
        <begin position="32"/>
        <end position="50"/>
    </location>
</feature>
<feature type="transmembrane region" description="Helical" evidence="12">
    <location>
        <begin position="292"/>
        <end position="312"/>
    </location>
</feature>
<dbReference type="InterPro" id="IPR003148">
    <property type="entry name" value="RCK_N"/>
</dbReference>
<organism evidence="14 15">
    <name type="scientific">Phytobacter ursingii</name>
    <dbReference type="NCBI Taxonomy" id="1972431"/>
    <lineage>
        <taxon>Bacteria</taxon>
        <taxon>Pseudomonadati</taxon>
        <taxon>Pseudomonadota</taxon>
        <taxon>Gammaproteobacteria</taxon>
        <taxon>Enterobacterales</taxon>
        <taxon>Enterobacteriaceae</taxon>
        <taxon>Phytobacter</taxon>
    </lineage>
</organism>
<evidence type="ECO:0000256" key="10">
    <source>
        <dbReference type="ARBA" id="ARBA00023065"/>
    </source>
</evidence>
<evidence type="ECO:0000259" key="13">
    <source>
        <dbReference type="PROSITE" id="PS51201"/>
    </source>
</evidence>
<feature type="transmembrane region" description="Helical" evidence="12">
    <location>
        <begin position="87"/>
        <end position="107"/>
    </location>
</feature>
<keyword evidence="3 12" id="KW-0050">Antiport</keyword>
<dbReference type="GO" id="GO:0015503">
    <property type="term" value="F:glutathione-regulated potassium exporter activity"/>
    <property type="evidence" value="ECO:0007669"/>
    <property type="project" value="UniProtKB-UniRule"/>
</dbReference>
<dbReference type="NCBIfam" id="TIGR00932">
    <property type="entry name" value="2a37"/>
    <property type="match status" value="1"/>
</dbReference>
<feature type="transmembrane region" description="Helical" evidence="12">
    <location>
        <begin position="113"/>
        <end position="135"/>
    </location>
</feature>
<keyword evidence="8 12" id="KW-0630">Potassium</keyword>
<dbReference type="Pfam" id="PF00999">
    <property type="entry name" value="Na_H_Exchanger"/>
    <property type="match status" value="1"/>
</dbReference>
<feature type="transmembrane region" description="Helical" evidence="12">
    <location>
        <begin position="237"/>
        <end position="255"/>
    </location>
</feature>
<keyword evidence="15" id="KW-1185">Reference proteome</keyword>
<dbReference type="PANTHER" id="PTHR46157">
    <property type="entry name" value="K(+) EFFLUX ANTIPORTER 3, CHLOROPLASTIC"/>
    <property type="match status" value="1"/>
</dbReference>
<keyword evidence="4 12" id="KW-1003">Cell membrane</keyword>
<dbReference type="Pfam" id="PF02254">
    <property type="entry name" value="TrkA_N"/>
    <property type="match status" value="1"/>
</dbReference>
<feature type="transmembrane region" description="Helical" evidence="12">
    <location>
        <begin position="147"/>
        <end position="171"/>
    </location>
</feature>
<keyword evidence="7 12" id="KW-0812">Transmembrane</keyword>
<dbReference type="InterPro" id="IPR006153">
    <property type="entry name" value="Cation/H_exchanger_TM"/>
</dbReference>
<comment type="similarity">
    <text evidence="12">Belongs to the monovalent cation:proton antiporter 2 (CPA2) transporter (TC 2.A.37) family. KefB subfamily.</text>
</comment>
<feature type="transmembrane region" description="Helical" evidence="12">
    <location>
        <begin position="356"/>
        <end position="376"/>
    </location>
</feature>
<keyword evidence="10 12" id="KW-0406">Ion transport</keyword>
<gene>
    <name evidence="12 14" type="primary">kefB</name>
    <name evidence="14" type="ORF">R0H02_02420</name>
</gene>
<evidence type="ECO:0000313" key="15">
    <source>
        <dbReference type="Proteomes" id="UP001286589"/>
    </source>
</evidence>
<feature type="transmembrane region" description="Helical" evidence="12">
    <location>
        <begin position="213"/>
        <end position="231"/>
    </location>
</feature>
<dbReference type="Proteomes" id="UP001286589">
    <property type="component" value="Unassembled WGS sequence"/>
</dbReference>
<evidence type="ECO:0000256" key="2">
    <source>
        <dbReference type="ARBA" id="ARBA00022448"/>
    </source>
</evidence>
<comment type="subcellular location">
    <subcellularLocation>
        <location evidence="1 12">Cell inner membrane</location>
        <topology evidence="1 12">Multi-pass membrane protein</topology>
    </subcellularLocation>
</comment>
<evidence type="ECO:0000256" key="1">
    <source>
        <dbReference type="ARBA" id="ARBA00004429"/>
    </source>
</evidence>
<evidence type="ECO:0000256" key="7">
    <source>
        <dbReference type="ARBA" id="ARBA00022692"/>
    </source>
</evidence>
<dbReference type="InterPro" id="IPR036291">
    <property type="entry name" value="NAD(P)-bd_dom_sf"/>
</dbReference>
<dbReference type="FunFam" id="3.40.50.720:FF:000036">
    <property type="entry name" value="Glutathione-regulated potassium-efflux system protein KefB"/>
    <property type="match status" value="1"/>
</dbReference>
<feature type="transmembrane region" description="Helical" evidence="12">
    <location>
        <begin position="6"/>
        <end position="25"/>
    </location>
</feature>
<dbReference type="Gene3D" id="3.40.50.720">
    <property type="entry name" value="NAD(P)-binding Rossmann-like Domain"/>
    <property type="match status" value="1"/>
</dbReference>
<dbReference type="InterPro" id="IPR020884">
    <property type="entry name" value="K_H_efflux_KefB"/>
</dbReference>
<evidence type="ECO:0000256" key="3">
    <source>
        <dbReference type="ARBA" id="ARBA00022449"/>
    </source>
</evidence>
<evidence type="ECO:0000313" key="14">
    <source>
        <dbReference type="EMBL" id="MDV2861321.1"/>
    </source>
</evidence>
<dbReference type="HAMAP" id="MF_01412">
    <property type="entry name" value="K_H_efflux_KefB"/>
    <property type="match status" value="1"/>
</dbReference>
<dbReference type="FunFam" id="1.20.1530.20:FF:000001">
    <property type="entry name" value="Glutathione-regulated potassium-efflux system protein KefB"/>
    <property type="match status" value="1"/>
</dbReference>
<feature type="domain" description="RCK N-terminal" evidence="13">
    <location>
        <begin position="400"/>
        <end position="519"/>
    </location>
</feature>
<comment type="subunit">
    <text evidence="12">Interacts with the regulatory subunit KefG.</text>
</comment>
<dbReference type="GO" id="GO:1902600">
    <property type="term" value="P:proton transmembrane transport"/>
    <property type="evidence" value="ECO:0007669"/>
    <property type="project" value="InterPro"/>
</dbReference>
<keyword evidence="2 12" id="KW-0813">Transport</keyword>
<evidence type="ECO:0000256" key="8">
    <source>
        <dbReference type="ARBA" id="ARBA00022958"/>
    </source>
</evidence>
<evidence type="ECO:0000256" key="4">
    <source>
        <dbReference type="ARBA" id="ARBA00022475"/>
    </source>
</evidence>
<feature type="transmembrane region" description="Helical" evidence="12">
    <location>
        <begin position="56"/>
        <end position="75"/>
    </location>
</feature>
<reference evidence="14 15" key="1">
    <citation type="submission" date="2023-10" db="EMBL/GenBank/DDBJ databases">
        <title>Phytobacter spp. The emergence of a new genus of hospital-origin enterobacteria encoding carbapenemases in Argentina.</title>
        <authorList>
            <person name="Vay C."/>
            <person name="Almuzara M."/>
            <person name="Traglia G.M."/>
            <person name="Campos J."/>
        </authorList>
    </citation>
    <scope>NUCLEOTIDE SEQUENCE [LARGE SCALE GENOMIC DNA]</scope>
    <source>
        <strain evidence="14 15">CVMA36</strain>
    </source>
</reference>
<keyword evidence="9 12" id="KW-1133">Transmembrane helix</keyword>
<protein>
    <recommendedName>
        <fullName evidence="12">Glutathione-regulated potassium-efflux system protein KefB</fullName>
    </recommendedName>
    <alternativeName>
        <fullName evidence="12">K(+)/H(+) antiporter</fullName>
    </alternativeName>
</protein>
<keyword evidence="5 12" id="KW-0997">Cell inner membrane</keyword>
<dbReference type="EMBL" id="JAWJAC010000002">
    <property type="protein sequence ID" value="MDV2861321.1"/>
    <property type="molecule type" value="Genomic_DNA"/>
</dbReference>
<dbReference type="GO" id="GO:0005886">
    <property type="term" value="C:plasma membrane"/>
    <property type="evidence" value="ECO:0007669"/>
    <property type="project" value="UniProtKB-SubCell"/>
</dbReference>
<dbReference type="InterPro" id="IPR038770">
    <property type="entry name" value="Na+/solute_symporter_sf"/>
</dbReference>
<dbReference type="PROSITE" id="PS51201">
    <property type="entry name" value="RCK_N"/>
    <property type="match status" value="1"/>
</dbReference>
<feature type="transmembrane region" description="Helical" evidence="12">
    <location>
        <begin position="267"/>
        <end position="286"/>
    </location>
</feature>
<evidence type="ECO:0000256" key="12">
    <source>
        <dbReference type="HAMAP-Rule" id="MF_01412"/>
    </source>
</evidence>
<dbReference type="AlphaFoldDB" id="A0AB35RII6"/>
<evidence type="ECO:0000256" key="5">
    <source>
        <dbReference type="ARBA" id="ARBA00022519"/>
    </source>
</evidence>
<comment type="function">
    <text evidence="12">Pore-forming subunit of a potassium efflux system that confers protection against electrophiles. Catalyzes K(+)/H(+) antiport.</text>
</comment>
<feature type="transmembrane region" description="Helical" evidence="12">
    <location>
        <begin position="183"/>
        <end position="201"/>
    </location>
</feature>
<evidence type="ECO:0000256" key="6">
    <source>
        <dbReference type="ARBA" id="ARBA00022538"/>
    </source>
</evidence>
<dbReference type="RefSeq" id="WP_142517357.1">
    <property type="nucleotide sequence ID" value="NZ_JAWJAC010000002.1"/>
</dbReference>
<proteinExistence type="inferred from homology"/>
<keyword evidence="6 12" id="KW-0633">Potassium transport</keyword>
<evidence type="ECO:0000256" key="11">
    <source>
        <dbReference type="ARBA" id="ARBA00023136"/>
    </source>
</evidence>
<evidence type="ECO:0000256" key="9">
    <source>
        <dbReference type="ARBA" id="ARBA00022989"/>
    </source>
</evidence>
<sequence length="601" mass="66293">MEGSDLLLAGVLFLFAAVVAVPLAARLGIGAVLGYLLAGIAIGPWGLGFISDVDEILHFSELGVVFLMFIIGLELNPSKLWALRRSIFGVGAAQVLISAAILAGLLMLTQFSWQAAVIGGIGLAMSSTAMALQLMREKGMNRSESGQLGFSVLLFQDLAVIPALALVPLLAGNGDDHPDWVKIGIKVLVFAGVLVGGRYLLRPVFRFIAASGVREVFTAATLLLVLGSALFMDALGLSMALGTFIAGVLLAESEYRHELEIAIDPFKGLLLGLFFISVGMALNLGVLYTHLLWVLASVAVLVAVKTAVLYLLARLNGMRSSERMQFAGVLSQGGEFAFVLFSSASSQRLFHNDQMALLLVTVTLSMMTTPALMKLIDKLLSRRFNQPEDEDEMPWVDDDKPQVIVVGFGRFGQVIGRLLMANKMRITVLERDISAVNLMRKYGYKVYYGDATQLELLRSAGAEEAQSIVITCNDPEDTMKLVELCQQHFPQLKIMARARGRVEAHELLQVGVTQFSRETFSSALELGRKTLISVGMHPHQAHRAQLHFKRLDMRMLRELMPVHTDTMQISRVREARRELEEIFQREMQQERRQLDGWDEFE</sequence>